<dbReference type="AlphaFoldDB" id="A0ABD0J0K6"/>
<name>A0ABD0J0K6_9CAEN</name>
<accession>A0ABD0J0K6</accession>
<comment type="caution">
    <text evidence="1">The sequence shown here is derived from an EMBL/GenBank/DDBJ whole genome shotgun (WGS) entry which is preliminary data.</text>
</comment>
<keyword evidence="2" id="KW-1185">Reference proteome</keyword>
<dbReference type="Proteomes" id="UP001519460">
    <property type="component" value="Unassembled WGS sequence"/>
</dbReference>
<evidence type="ECO:0000313" key="1">
    <source>
        <dbReference type="EMBL" id="KAK7445798.1"/>
    </source>
</evidence>
<proteinExistence type="predicted"/>
<protein>
    <submittedName>
        <fullName evidence="1">Uncharacterized protein</fullName>
    </submittedName>
</protein>
<reference evidence="1 2" key="1">
    <citation type="journal article" date="2023" name="Sci. Data">
        <title>Genome assembly of the Korean intertidal mud-creeper Batillaria attramentaria.</title>
        <authorList>
            <person name="Patra A.K."/>
            <person name="Ho P.T."/>
            <person name="Jun S."/>
            <person name="Lee S.J."/>
            <person name="Kim Y."/>
            <person name="Won Y.J."/>
        </authorList>
    </citation>
    <scope>NUCLEOTIDE SEQUENCE [LARGE SCALE GENOMIC DNA]</scope>
    <source>
        <strain evidence="1">Wonlab-2016</strain>
    </source>
</reference>
<dbReference type="EMBL" id="JACVVK020000789">
    <property type="protein sequence ID" value="KAK7445798.1"/>
    <property type="molecule type" value="Genomic_DNA"/>
</dbReference>
<sequence length="125" mass="13238">MAVVCTVFTAGGGEEVTATWWRGQWPLSVPCLPQVEVVARRLQPRGGEDSGRCLYRVYSRAEIAGRDRAGHVLGAGAVQARSTALTFIPVARACEKHGAVSVAALHVDWLTSPVAARALTTGVVQ</sequence>
<evidence type="ECO:0000313" key="2">
    <source>
        <dbReference type="Proteomes" id="UP001519460"/>
    </source>
</evidence>
<organism evidence="1 2">
    <name type="scientific">Batillaria attramentaria</name>
    <dbReference type="NCBI Taxonomy" id="370345"/>
    <lineage>
        <taxon>Eukaryota</taxon>
        <taxon>Metazoa</taxon>
        <taxon>Spiralia</taxon>
        <taxon>Lophotrochozoa</taxon>
        <taxon>Mollusca</taxon>
        <taxon>Gastropoda</taxon>
        <taxon>Caenogastropoda</taxon>
        <taxon>Sorbeoconcha</taxon>
        <taxon>Cerithioidea</taxon>
        <taxon>Batillariidae</taxon>
        <taxon>Batillaria</taxon>
    </lineage>
</organism>
<gene>
    <name evidence="1" type="ORF">BaRGS_00040313</name>
</gene>